<dbReference type="GO" id="GO:0003676">
    <property type="term" value="F:nucleic acid binding"/>
    <property type="evidence" value="ECO:0007669"/>
    <property type="project" value="InterPro"/>
</dbReference>
<proteinExistence type="predicted"/>
<organism evidence="2 3">
    <name type="scientific">Amborella trichopoda</name>
    <dbReference type="NCBI Taxonomy" id="13333"/>
    <lineage>
        <taxon>Eukaryota</taxon>
        <taxon>Viridiplantae</taxon>
        <taxon>Streptophyta</taxon>
        <taxon>Embryophyta</taxon>
        <taxon>Tracheophyta</taxon>
        <taxon>Spermatophyta</taxon>
        <taxon>Magnoliopsida</taxon>
        <taxon>Amborellales</taxon>
        <taxon>Amborellaceae</taxon>
        <taxon>Amborella</taxon>
    </lineage>
</organism>
<gene>
    <name evidence="2" type="ORF">AMTR_s02760p00000080</name>
</gene>
<dbReference type="GO" id="GO:0008270">
    <property type="term" value="F:zinc ion binding"/>
    <property type="evidence" value="ECO:0007669"/>
    <property type="project" value="InterPro"/>
</dbReference>
<reference evidence="3" key="1">
    <citation type="journal article" date="2013" name="Science">
        <title>The Amborella genome and the evolution of flowering plants.</title>
        <authorList>
            <consortium name="Amborella Genome Project"/>
        </authorList>
    </citation>
    <scope>NUCLEOTIDE SEQUENCE [LARGE SCALE GENOMIC DNA]</scope>
</reference>
<dbReference type="Gramene" id="ERM96107">
    <property type="protein sequence ID" value="ERM96107"/>
    <property type="gene ID" value="AMTR_s02760p00000080"/>
</dbReference>
<dbReference type="EMBL" id="KI397208">
    <property type="protein sequence ID" value="ERM96107.1"/>
    <property type="molecule type" value="Genomic_DNA"/>
</dbReference>
<dbReference type="AlphaFoldDB" id="U5CZW1"/>
<evidence type="ECO:0000313" key="2">
    <source>
        <dbReference type="EMBL" id="ERM96107.1"/>
    </source>
</evidence>
<dbReference type="Proteomes" id="UP000017836">
    <property type="component" value="Unassembled WGS sequence"/>
</dbReference>
<evidence type="ECO:0008006" key="4">
    <source>
        <dbReference type="Google" id="ProtNLM"/>
    </source>
</evidence>
<dbReference type="InterPro" id="IPR036875">
    <property type="entry name" value="Znf_CCHC_sf"/>
</dbReference>
<dbReference type="Gene3D" id="4.10.60.10">
    <property type="entry name" value="Zinc finger, CCHC-type"/>
    <property type="match status" value="1"/>
</dbReference>
<feature type="compositionally biased region" description="Polar residues" evidence="1">
    <location>
        <begin position="193"/>
        <end position="215"/>
    </location>
</feature>
<evidence type="ECO:0000313" key="3">
    <source>
        <dbReference type="Proteomes" id="UP000017836"/>
    </source>
</evidence>
<evidence type="ECO:0000256" key="1">
    <source>
        <dbReference type="SAM" id="MobiDB-lite"/>
    </source>
</evidence>
<dbReference type="SUPFAM" id="SSF57756">
    <property type="entry name" value="Retrovirus zinc finger-like domains"/>
    <property type="match status" value="1"/>
</dbReference>
<feature type="region of interest" description="Disordered" evidence="1">
    <location>
        <begin position="193"/>
        <end position="231"/>
    </location>
</feature>
<name>U5CZW1_AMBTC</name>
<dbReference type="PANTHER" id="PTHR34222">
    <property type="entry name" value="GAG_PRE-INTEGRS DOMAIN-CONTAINING PROTEIN"/>
    <property type="match status" value="1"/>
</dbReference>
<keyword evidence="3" id="KW-1185">Reference proteome</keyword>
<accession>U5CZW1</accession>
<sequence length="306" mass="34675">MSKITDHKLIGSNYLEWSKTIRLYLRSIDKDDHLTDDPPEETNDSRKIWLREDARLFLQIRNSIDNEVISLINHCELVKELMGYLEFLYSGKDNISRIYDVCKAFYRAEKQDKSLMNYFMAFKKTYEELNVLLPFSPDVKVQQRQREQMAIMSFLAGLSSEFDSAKSQVLSGSDVSSLQDVFTRVLRTETTSSTPLNSALVSRNNSAPERNSTPSGFKGGNSQGPDNRTPNSGSIMCNYCKKPGHTKFECRKLQFKNRQQHSANIASTSDASDKSVLISADEFAKFSRYQETLKSSSSSVTAIADS</sequence>
<feature type="non-terminal residue" evidence="2">
    <location>
        <position position="306"/>
    </location>
</feature>
<dbReference type="HOGENOM" id="CLU_910839_0_0_1"/>
<dbReference type="OMA" id="QHSANIA"/>
<protein>
    <recommendedName>
        <fullName evidence="4">CCHC-type domain-containing protein</fullName>
    </recommendedName>
</protein>
<dbReference type="eggNOG" id="KOG0017">
    <property type="taxonomic scope" value="Eukaryota"/>
</dbReference>
<dbReference type="PANTHER" id="PTHR34222:SF95">
    <property type="entry name" value="RRNA 2'-O-METHYLTRANSFERASE FIBRILLARIN-LIKE ISOFORM X1"/>
    <property type="match status" value="1"/>
</dbReference>